<keyword evidence="3" id="KW-1185">Reference proteome</keyword>
<dbReference type="Proteomes" id="UP001602245">
    <property type="component" value="Unassembled WGS sequence"/>
</dbReference>
<organism evidence="2 3">
    <name type="scientific">Paractinoplanes globisporus</name>
    <dbReference type="NCBI Taxonomy" id="113565"/>
    <lineage>
        <taxon>Bacteria</taxon>
        <taxon>Bacillati</taxon>
        <taxon>Actinomycetota</taxon>
        <taxon>Actinomycetes</taxon>
        <taxon>Micromonosporales</taxon>
        <taxon>Micromonosporaceae</taxon>
        <taxon>Paractinoplanes</taxon>
    </lineage>
</organism>
<sequence>MTALSSPQGLPIGMLVRGRHARRWELDEDAGPTVGASDAAADAAASGAEVDLGPVHRDSDGVPVGEADAEADRLASGARRRAR</sequence>
<evidence type="ECO:0000256" key="1">
    <source>
        <dbReference type="SAM" id="MobiDB-lite"/>
    </source>
</evidence>
<accession>A0ABW6WAL5</accession>
<gene>
    <name evidence="2" type="ORF">ACFY35_12955</name>
</gene>
<proteinExistence type="predicted"/>
<reference evidence="2 3" key="1">
    <citation type="submission" date="2024-10" db="EMBL/GenBank/DDBJ databases">
        <title>The Natural Products Discovery Center: Release of the First 8490 Sequenced Strains for Exploring Actinobacteria Biosynthetic Diversity.</title>
        <authorList>
            <person name="Kalkreuter E."/>
            <person name="Kautsar S.A."/>
            <person name="Yang D."/>
            <person name="Bader C.D."/>
            <person name="Teijaro C.N."/>
            <person name="Fluegel L."/>
            <person name="Davis C.M."/>
            <person name="Simpson J.R."/>
            <person name="Lauterbach L."/>
            <person name="Steele A.D."/>
            <person name="Gui C."/>
            <person name="Meng S."/>
            <person name="Li G."/>
            <person name="Viehrig K."/>
            <person name="Ye F."/>
            <person name="Su P."/>
            <person name="Kiefer A.F."/>
            <person name="Nichols A."/>
            <person name="Cepeda A.J."/>
            <person name="Yan W."/>
            <person name="Fan B."/>
            <person name="Jiang Y."/>
            <person name="Adhikari A."/>
            <person name="Zheng C.-J."/>
            <person name="Schuster L."/>
            <person name="Cowan T.M."/>
            <person name="Smanski M.J."/>
            <person name="Chevrette M.G."/>
            <person name="De Carvalho L.P.S."/>
            <person name="Shen B."/>
        </authorList>
    </citation>
    <scope>NUCLEOTIDE SEQUENCE [LARGE SCALE GENOMIC DNA]</scope>
    <source>
        <strain evidence="2 3">NPDC000087</strain>
    </source>
</reference>
<protein>
    <submittedName>
        <fullName evidence="2">Uncharacterized protein</fullName>
    </submittedName>
</protein>
<dbReference type="RefSeq" id="WP_026205488.1">
    <property type="nucleotide sequence ID" value="NZ_JBIAZU010000002.1"/>
</dbReference>
<comment type="caution">
    <text evidence="2">The sequence shown here is derived from an EMBL/GenBank/DDBJ whole genome shotgun (WGS) entry which is preliminary data.</text>
</comment>
<feature type="region of interest" description="Disordered" evidence="1">
    <location>
        <begin position="24"/>
        <end position="83"/>
    </location>
</feature>
<dbReference type="EMBL" id="JBIAZU010000002">
    <property type="protein sequence ID" value="MFF5290349.1"/>
    <property type="molecule type" value="Genomic_DNA"/>
</dbReference>
<evidence type="ECO:0000313" key="3">
    <source>
        <dbReference type="Proteomes" id="UP001602245"/>
    </source>
</evidence>
<feature type="compositionally biased region" description="Low complexity" evidence="1">
    <location>
        <begin position="35"/>
        <end position="48"/>
    </location>
</feature>
<name>A0ABW6WAL5_9ACTN</name>
<evidence type="ECO:0000313" key="2">
    <source>
        <dbReference type="EMBL" id="MFF5290349.1"/>
    </source>
</evidence>